<name>U4L0V5_PYROM</name>
<accession>U4L0V5</accession>
<gene>
    <name evidence="2" type="ORF">PCON_08850</name>
</gene>
<evidence type="ECO:0000313" key="2">
    <source>
        <dbReference type="EMBL" id="CCX09257.1"/>
    </source>
</evidence>
<evidence type="ECO:0000256" key="1">
    <source>
        <dbReference type="SAM" id="MobiDB-lite"/>
    </source>
</evidence>
<feature type="region of interest" description="Disordered" evidence="1">
    <location>
        <begin position="141"/>
        <end position="171"/>
    </location>
</feature>
<reference evidence="2 3" key="1">
    <citation type="journal article" date="2013" name="PLoS Genet.">
        <title>The genome and development-dependent transcriptomes of Pyronema confluens: a window into fungal evolution.</title>
        <authorList>
            <person name="Traeger S."/>
            <person name="Altegoer F."/>
            <person name="Freitag M."/>
            <person name="Gabaldon T."/>
            <person name="Kempken F."/>
            <person name="Kumar A."/>
            <person name="Marcet-Houben M."/>
            <person name="Poggeler S."/>
            <person name="Stajich J.E."/>
            <person name="Nowrousian M."/>
        </authorList>
    </citation>
    <scope>NUCLEOTIDE SEQUENCE [LARGE SCALE GENOMIC DNA]</scope>
    <source>
        <strain evidence="3">CBS 100304</strain>
        <tissue evidence="2">Vegetative mycelium</tissue>
    </source>
</reference>
<keyword evidence="3" id="KW-1185">Reference proteome</keyword>
<organism evidence="2 3">
    <name type="scientific">Pyronema omphalodes (strain CBS 100304)</name>
    <name type="common">Pyronema confluens</name>
    <dbReference type="NCBI Taxonomy" id="1076935"/>
    <lineage>
        <taxon>Eukaryota</taxon>
        <taxon>Fungi</taxon>
        <taxon>Dikarya</taxon>
        <taxon>Ascomycota</taxon>
        <taxon>Pezizomycotina</taxon>
        <taxon>Pezizomycetes</taxon>
        <taxon>Pezizales</taxon>
        <taxon>Pyronemataceae</taxon>
        <taxon>Pyronema</taxon>
    </lineage>
</organism>
<dbReference type="AlphaFoldDB" id="U4L0V5"/>
<evidence type="ECO:0000313" key="3">
    <source>
        <dbReference type="Proteomes" id="UP000018144"/>
    </source>
</evidence>
<protein>
    <submittedName>
        <fullName evidence="2">Uncharacterized protein</fullName>
    </submittedName>
</protein>
<proteinExistence type="predicted"/>
<sequence length="341" mass="37305">MNLRHNHRKYIRISEDLFWTESTKARSHTPVPVHIPQIPIATPRHPTLPLELRPSNTKDIITQARERRRRNGRKLAAVHDHWVNGELVARVSHLTESISPHLAETIDDPASVRTVPASNPAPAVLAKSAVAPGLVSGPDVSPASVVEPNDTDSVLSSGLISDAEPCPVPAPAAAQEPLVHPADADVDVSGPPALTGPDDPDVDGQPIPAGTKLPSACATLWHCKLPTDGSYKWGEIPQADNLRAVRRFSLKFSWVDWATAEDWIWIKFQEQASDILWAPRRQRDMENAEALANGLAELHKEPEQRNNKKVETVSVVLQDGAAAESVDAMEVCRQLYRVEGS</sequence>
<dbReference type="Proteomes" id="UP000018144">
    <property type="component" value="Unassembled WGS sequence"/>
</dbReference>
<dbReference type="EMBL" id="HF935447">
    <property type="protein sequence ID" value="CCX09257.1"/>
    <property type="molecule type" value="Genomic_DNA"/>
</dbReference>